<gene>
    <name evidence="2" type="ORF">C6P46_006434</name>
</gene>
<dbReference type="Proteomes" id="UP000777482">
    <property type="component" value="Unassembled WGS sequence"/>
</dbReference>
<name>A0A9P6W722_RHOMI</name>
<evidence type="ECO:0000313" key="3">
    <source>
        <dbReference type="Proteomes" id="UP000777482"/>
    </source>
</evidence>
<accession>A0A9P6W722</accession>
<proteinExistence type="predicted"/>
<evidence type="ECO:0000313" key="2">
    <source>
        <dbReference type="EMBL" id="KAG0665650.1"/>
    </source>
</evidence>
<feature type="region of interest" description="Disordered" evidence="1">
    <location>
        <begin position="1"/>
        <end position="101"/>
    </location>
</feature>
<organism evidence="2 3">
    <name type="scientific">Rhodotorula mucilaginosa</name>
    <name type="common">Yeast</name>
    <name type="synonym">Rhodotorula rubra</name>
    <dbReference type="NCBI Taxonomy" id="5537"/>
    <lineage>
        <taxon>Eukaryota</taxon>
        <taxon>Fungi</taxon>
        <taxon>Dikarya</taxon>
        <taxon>Basidiomycota</taxon>
        <taxon>Pucciniomycotina</taxon>
        <taxon>Microbotryomycetes</taxon>
        <taxon>Sporidiobolales</taxon>
        <taxon>Sporidiobolaceae</taxon>
        <taxon>Rhodotorula</taxon>
    </lineage>
</organism>
<feature type="compositionally biased region" description="Pro residues" evidence="1">
    <location>
        <begin position="1"/>
        <end position="10"/>
    </location>
</feature>
<dbReference type="OrthoDB" id="10501135at2759"/>
<evidence type="ECO:0000256" key="1">
    <source>
        <dbReference type="SAM" id="MobiDB-lite"/>
    </source>
</evidence>
<reference evidence="2 3" key="1">
    <citation type="submission" date="2020-11" db="EMBL/GenBank/DDBJ databases">
        <title>Kefir isolates.</title>
        <authorList>
            <person name="Marcisauskas S."/>
            <person name="Kim Y."/>
            <person name="Blasche S."/>
        </authorList>
    </citation>
    <scope>NUCLEOTIDE SEQUENCE [LARGE SCALE GENOMIC DNA]</scope>
    <source>
        <strain evidence="2 3">KR</strain>
    </source>
</reference>
<keyword evidence="3" id="KW-1185">Reference proteome</keyword>
<feature type="compositionally biased region" description="Polar residues" evidence="1">
    <location>
        <begin position="36"/>
        <end position="48"/>
    </location>
</feature>
<protein>
    <submittedName>
        <fullName evidence="2">Uncharacterized protein</fullName>
    </submittedName>
</protein>
<dbReference type="AlphaFoldDB" id="A0A9P6W722"/>
<dbReference type="EMBL" id="PUHQ01000008">
    <property type="protein sequence ID" value="KAG0665650.1"/>
    <property type="molecule type" value="Genomic_DNA"/>
</dbReference>
<sequence length="101" mass="10147">MQQPHPPPAPKAEMIPTAQDRAPKDGQAPVHVGSNGAHSTASGVSANATDALAGTGETGGRMAHANQQREEGQFPKQVKPGQAPSDGTTGGGEGIGHKHQA</sequence>
<comment type="caution">
    <text evidence="2">The sequence shown here is derived from an EMBL/GenBank/DDBJ whole genome shotgun (WGS) entry which is preliminary data.</text>
</comment>